<name>A0AAD4Z4L3_PRUDU</name>
<dbReference type="EMBL" id="JAJFAZ020000004">
    <property type="protein sequence ID" value="KAI5332319.1"/>
    <property type="molecule type" value="Genomic_DNA"/>
</dbReference>
<proteinExistence type="predicted"/>
<comment type="caution">
    <text evidence="1">The sequence shown here is derived from an EMBL/GenBank/DDBJ whole genome shotgun (WGS) entry which is preliminary data.</text>
</comment>
<organism evidence="1 2">
    <name type="scientific">Prunus dulcis</name>
    <name type="common">Almond</name>
    <name type="synonym">Amygdalus dulcis</name>
    <dbReference type="NCBI Taxonomy" id="3755"/>
    <lineage>
        <taxon>Eukaryota</taxon>
        <taxon>Viridiplantae</taxon>
        <taxon>Streptophyta</taxon>
        <taxon>Embryophyta</taxon>
        <taxon>Tracheophyta</taxon>
        <taxon>Spermatophyta</taxon>
        <taxon>Magnoliopsida</taxon>
        <taxon>eudicotyledons</taxon>
        <taxon>Gunneridae</taxon>
        <taxon>Pentapetalae</taxon>
        <taxon>rosids</taxon>
        <taxon>fabids</taxon>
        <taxon>Rosales</taxon>
        <taxon>Rosaceae</taxon>
        <taxon>Amygdaloideae</taxon>
        <taxon>Amygdaleae</taxon>
        <taxon>Prunus</taxon>
    </lineage>
</organism>
<keyword evidence="2" id="KW-1185">Reference proteome</keyword>
<sequence length="96" mass="11185">MRIVLLITRGNEAGLGWNSSKGTVDASDELWNNKIQINAEYAKSHKKGFNPEMEEKLDRMFMNTTATGEHLTIQMVKRRRLTYLYVLVHEQLNYII</sequence>
<reference evidence="1 2" key="1">
    <citation type="journal article" date="2022" name="G3 (Bethesda)">
        <title>Whole-genome sequence and methylome profiling of the almond [Prunus dulcis (Mill.) D.A. Webb] cultivar 'Nonpareil'.</title>
        <authorList>
            <person name="D'Amico-Willman K.M."/>
            <person name="Ouma W.Z."/>
            <person name="Meulia T."/>
            <person name="Sideli G.M."/>
            <person name="Gradziel T.M."/>
            <person name="Fresnedo-Ramirez J."/>
        </authorList>
    </citation>
    <scope>NUCLEOTIDE SEQUENCE [LARGE SCALE GENOMIC DNA]</scope>
    <source>
        <strain evidence="1">Clone GOH B32 T37-40</strain>
    </source>
</reference>
<accession>A0AAD4Z4L3</accession>
<dbReference type="AlphaFoldDB" id="A0AAD4Z4L3"/>
<evidence type="ECO:0000313" key="1">
    <source>
        <dbReference type="EMBL" id="KAI5332319.1"/>
    </source>
</evidence>
<evidence type="ECO:0000313" key="2">
    <source>
        <dbReference type="Proteomes" id="UP001054821"/>
    </source>
</evidence>
<protein>
    <submittedName>
        <fullName evidence="1">Uncharacterized protein</fullName>
    </submittedName>
</protein>
<dbReference type="Proteomes" id="UP001054821">
    <property type="component" value="Chromosome 4"/>
</dbReference>
<gene>
    <name evidence="1" type="ORF">L3X38_022448</name>
</gene>